<sequence length="393" mass="41080">MQARGGVFSARGMAMGRTTNTPLAAQVDDLTGLARAARLRSLSLPGGADFSSNDYLALAGSGRLKNAVMDALERGVPVGSGGSRLLRGNHPEHEALEAEAARFFGCESALFLANGYGANSVLLSALPQRGDAIFYDALVHASAHEGMRLSRAECIAVPHNDIGAFAEALAHWRAGNAAGQAWIAVETLYSMDGDRAPIAELAELADRHGAVLLADDAHATGVFGNGGRGLAAHIDGRDNAIVLRTCGKALGSEGALLCGPRAMRDHVINRGRGFIFSTAPSPLMAACVREALRIVEEEPERREALHDLIGYAGRKLAPFGVSTSGSQIIPLVLGDEARTMQIAGALRSAGFDIRGIRPPTVPAGSSRLRISLTLNIGRAQIDALADTLSEILA</sequence>
<keyword evidence="2 5" id="KW-0808">Transferase</keyword>
<dbReference type="PANTHER" id="PTHR13693">
    <property type="entry name" value="CLASS II AMINOTRANSFERASE/8-AMINO-7-OXONONANOATE SYNTHASE"/>
    <property type="match status" value="1"/>
</dbReference>
<dbReference type="Proteomes" id="UP000037446">
    <property type="component" value="Unassembled WGS sequence"/>
</dbReference>
<keyword evidence="3" id="KW-0663">Pyridoxal phosphate</keyword>
<dbReference type="InterPro" id="IPR015422">
    <property type="entry name" value="PyrdxlP-dep_Trfase_small"/>
</dbReference>
<name>A0A0L1KFL5_9SPHN</name>
<dbReference type="AlphaFoldDB" id="A0A0L1KFL5"/>
<dbReference type="Gene3D" id="3.90.1150.10">
    <property type="entry name" value="Aspartate Aminotransferase, domain 1"/>
    <property type="match status" value="1"/>
</dbReference>
<dbReference type="InterPro" id="IPR004839">
    <property type="entry name" value="Aminotransferase_I/II_large"/>
</dbReference>
<comment type="cofactor">
    <cofactor evidence="1">
        <name>pyridoxal 5'-phosphate</name>
        <dbReference type="ChEBI" id="CHEBI:597326"/>
    </cofactor>
</comment>
<accession>A0A0L1KFL5</accession>
<reference evidence="6" key="1">
    <citation type="submission" date="2015-02" db="EMBL/GenBank/DDBJ databases">
        <authorList>
            <person name="Lima A.O."/>
            <person name="Cabral A."/>
            <person name="Porto L.M."/>
            <person name="Silva M.A."/>
        </authorList>
    </citation>
    <scope>NUCLEOTIDE SEQUENCE [LARGE SCALE GENOMIC DNA]</scope>
    <source>
        <strain evidence="6">LAMA 915</strain>
    </source>
</reference>
<dbReference type="InterPro" id="IPR050087">
    <property type="entry name" value="AON_synthase_class-II"/>
</dbReference>
<protein>
    <submittedName>
        <fullName evidence="5">8-amino-7-oxononanoate synthase</fullName>
        <ecNumber evidence="5">2.3.1.47</ecNumber>
    </submittedName>
</protein>
<dbReference type="GO" id="GO:0008710">
    <property type="term" value="F:8-amino-7-oxononanoate synthase activity"/>
    <property type="evidence" value="ECO:0007669"/>
    <property type="project" value="UniProtKB-EC"/>
</dbReference>
<dbReference type="InterPro" id="IPR015421">
    <property type="entry name" value="PyrdxlP-dep_Trfase_major"/>
</dbReference>
<evidence type="ECO:0000259" key="4">
    <source>
        <dbReference type="Pfam" id="PF00155"/>
    </source>
</evidence>
<dbReference type="Pfam" id="PF00155">
    <property type="entry name" value="Aminotran_1_2"/>
    <property type="match status" value="1"/>
</dbReference>
<keyword evidence="5" id="KW-0012">Acyltransferase</keyword>
<feature type="domain" description="Aminotransferase class I/classII large" evidence="4">
    <location>
        <begin position="49"/>
        <end position="387"/>
    </location>
</feature>
<dbReference type="SUPFAM" id="SSF53383">
    <property type="entry name" value="PLP-dependent transferases"/>
    <property type="match status" value="1"/>
</dbReference>
<comment type="caution">
    <text evidence="5">The sequence shown here is derived from an EMBL/GenBank/DDBJ whole genome shotgun (WGS) entry which is preliminary data.</text>
</comment>
<dbReference type="InterPro" id="IPR015424">
    <property type="entry name" value="PyrdxlP-dep_Trfase"/>
</dbReference>
<dbReference type="Gene3D" id="3.40.640.10">
    <property type="entry name" value="Type I PLP-dependent aspartate aminotransferase-like (Major domain)"/>
    <property type="match status" value="1"/>
</dbReference>
<gene>
    <name evidence="5" type="ORF">J121_1093</name>
</gene>
<dbReference type="STRING" id="1306953.J121_1093"/>
<dbReference type="PANTHER" id="PTHR13693:SF100">
    <property type="entry name" value="8-AMINO-7-OXONONANOATE SYNTHASE"/>
    <property type="match status" value="1"/>
</dbReference>
<dbReference type="GO" id="GO:0009102">
    <property type="term" value="P:biotin biosynthetic process"/>
    <property type="evidence" value="ECO:0007669"/>
    <property type="project" value="TreeGrafter"/>
</dbReference>
<proteinExistence type="predicted"/>
<dbReference type="GO" id="GO:0030170">
    <property type="term" value="F:pyridoxal phosphate binding"/>
    <property type="evidence" value="ECO:0007669"/>
    <property type="project" value="InterPro"/>
</dbReference>
<organism evidence="5 6">
    <name type="scientific">Qipengyuania citrea LAMA 915</name>
    <dbReference type="NCBI Taxonomy" id="1306953"/>
    <lineage>
        <taxon>Bacteria</taxon>
        <taxon>Pseudomonadati</taxon>
        <taxon>Pseudomonadota</taxon>
        <taxon>Alphaproteobacteria</taxon>
        <taxon>Sphingomonadales</taxon>
        <taxon>Erythrobacteraceae</taxon>
        <taxon>Qipengyuania</taxon>
    </lineage>
</organism>
<dbReference type="PATRIC" id="fig|1306953.7.peg.1122"/>
<evidence type="ECO:0000256" key="1">
    <source>
        <dbReference type="ARBA" id="ARBA00001933"/>
    </source>
</evidence>
<evidence type="ECO:0000313" key="5">
    <source>
        <dbReference type="EMBL" id="KNH02686.1"/>
    </source>
</evidence>
<dbReference type="EMBL" id="JYNE01000021">
    <property type="protein sequence ID" value="KNH02686.1"/>
    <property type="molecule type" value="Genomic_DNA"/>
</dbReference>
<dbReference type="EC" id="2.3.1.47" evidence="5"/>
<evidence type="ECO:0000256" key="3">
    <source>
        <dbReference type="ARBA" id="ARBA00022898"/>
    </source>
</evidence>
<evidence type="ECO:0000313" key="6">
    <source>
        <dbReference type="Proteomes" id="UP000037446"/>
    </source>
</evidence>
<evidence type="ECO:0000256" key="2">
    <source>
        <dbReference type="ARBA" id="ARBA00022679"/>
    </source>
</evidence>